<sequence>MAKTLFLLVCLVIGLARTSYAGLLENYFRHSNDERVDCRRGDEREDDAEGPPQFYLSLKPAGERLAYGQNPEYKYKRVSFAPRGVIGNSLLPFYLPLCSDYSLQPAVVIEGKEQELYVDSVLQLYMEIRTSKTVNTKKSI</sequence>
<gene>
    <name evidence="1" type="ORF">PACLA_8A019327</name>
</gene>
<comment type="caution">
    <text evidence="1">The sequence shown here is derived from an EMBL/GenBank/DDBJ whole genome shotgun (WGS) entry which is preliminary data.</text>
</comment>
<dbReference type="EMBL" id="CACRXK020013710">
    <property type="protein sequence ID" value="CAB4025626.1"/>
    <property type="molecule type" value="Genomic_DNA"/>
</dbReference>
<keyword evidence="2" id="KW-1185">Reference proteome</keyword>
<evidence type="ECO:0000313" key="1">
    <source>
        <dbReference type="EMBL" id="CAB4025626.1"/>
    </source>
</evidence>
<protein>
    <submittedName>
        <fullName evidence="1">Uncharacterized protein</fullName>
    </submittedName>
</protein>
<accession>A0A6S7J1E0</accession>
<reference evidence="1" key="1">
    <citation type="submission" date="2020-04" db="EMBL/GenBank/DDBJ databases">
        <authorList>
            <person name="Alioto T."/>
            <person name="Alioto T."/>
            <person name="Gomez Garrido J."/>
        </authorList>
    </citation>
    <scope>NUCLEOTIDE SEQUENCE</scope>
    <source>
        <strain evidence="1">A484AB</strain>
    </source>
</reference>
<name>A0A6S7J1E0_PARCT</name>
<evidence type="ECO:0000313" key="2">
    <source>
        <dbReference type="Proteomes" id="UP001152795"/>
    </source>
</evidence>
<organism evidence="1 2">
    <name type="scientific">Paramuricea clavata</name>
    <name type="common">Red gorgonian</name>
    <name type="synonym">Violescent sea-whip</name>
    <dbReference type="NCBI Taxonomy" id="317549"/>
    <lineage>
        <taxon>Eukaryota</taxon>
        <taxon>Metazoa</taxon>
        <taxon>Cnidaria</taxon>
        <taxon>Anthozoa</taxon>
        <taxon>Octocorallia</taxon>
        <taxon>Malacalcyonacea</taxon>
        <taxon>Plexauridae</taxon>
        <taxon>Paramuricea</taxon>
    </lineage>
</organism>
<dbReference type="Proteomes" id="UP001152795">
    <property type="component" value="Unassembled WGS sequence"/>
</dbReference>
<dbReference type="AlphaFoldDB" id="A0A6S7J1E0"/>
<proteinExistence type="predicted"/>